<proteinExistence type="predicted"/>
<protein>
    <submittedName>
        <fullName evidence="1">Uncharacterized protein</fullName>
    </submittedName>
</protein>
<sequence length="45" mass="4972">MITQYYAVDDKLSVSGGIIDYMGGSTAADLTKNNDRIFTKISYSF</sequence>
<dbReference type="EMBL" id="FPHZ01000091">
    <property type="protein sequence ID" value="SFV87828.1"/>
    <property type="molecule type" value="Genomic_DNA"/>
</dbReference>
<name>A0A1W1E1T0_9ZZZZ</name>
<accession>A0A1W1E1T0</accession>
<organism evidence="1">
    <name type="scientific">hydrothermal vent metagenome</name>
    <dbReference type="NCBI Taxonomy" id="652676"/>
    <lineage>
        <taxon>unclassified sequences</taxon>
        <taxon>metagenomes</taxon>
        <taxon>ecological metagenomes</taxon>
    </lineage>
</organism>
<dbReference type="AlphaFoldDB" id="A0A1W1E1T0"/>
<evidence type="ECO:0000313" key="2">
    <source>
        <dbReference type="EMBL" id="SFV88455.1"/>
    </source>
</evidence>
<evidence type="ECO:0000313" key="1">
    <source>
        <dbReference type="EMBL" id="SFV87828.1"/>
    </source>
</evidence>
<dbReference type="EMBL" id="FPIA01000051">
    <property type="protein sequence ID" value="SFV88455.1"/>
    <property type="molecule type" value="Genomic_DNA"/>
</dbReference>
<gene>
    <name evidence="1" type="ORF">MNB_SUP05-SYMBIONT-5-190</name>
    <name evidence="2" type="ORF">MNB_SUP05-SYMBIONT-7-63</name>
</gene>
<reference evidence="1" key="1">
    <citation type="submission" date="2016-10" db="EMBL/GenBank/DDBJ databases">
        <authorList>
            <person name="de Groot N.N."/>
        </authorList>
    </citation>
    <scope>NUCLEOTIDE SEQUENCE</scope>
</reference>